<gene>
    <name evidence="1" type="ORF">RFULGI_LOCUS17874</name>
</gene>
<sequence>PQRLVHENQELINKLESEKISKRKLFDENEILKAEIVNLKKRLER</sequence>
<feature type="non-terminal residue" evidence="1">
    <location>
        <position position="45"/>
    </location>
</feature>
<accession>A0A9N9JYM9</accession>
<comment type="caution">
    <text evidence="1">The sequence shown here is derived from an EMBL/GenBank/DDBJ whole genome shotgun (WGS) entry which is preliminary data.</text>
</comment>
<proteinExistence type="predicted"/>
<dbReference type="AlphaFoldDB" id="A0A9N9JYM9"/>
<protein>
    <submittedName>
        <fullName evidence="1">16846_t:CDS:1</fullName>
    </submittedName>
</protein>
<keyword evidence="2" id="KW-1185">Reference proteome</keyword>
<evidence type="ECO:0000313" key="2">
    <source>
        <dbReference type="Proteomes" id="UP000789396"/>
    </source>
</evidence>
<evidence type="ECO:0000313" key="1">
    <source>
        <dbReference type="EMBL" id="CAG8802432.1"/>
    </source>
</evidence>
<reference evidence="1" key="1">
    <citation type="submission" date="2021-06" db="EMBL/GenBank/DDBJ databases">
        <authorList>
            <person name="Kallberg Y."/>
            <person name="Tangrot J."/>
            <person name="Rosling A."/>
        </authorList>
    </citation>
    <scope>NUCLEOTIDE SEQUENCE</scope>
    <source>
        <strain evidence="1">IN212</strain>
    </source>
</reference>
<dbReference type="Proteomes" id="UP000789396">
    <property type="component" value="Unassembled WGS sequence"/>
</dbReference>
<feature type="non-terminal residue" evidence="1">
    <location>
        <position position="1"/>
    </location>
</feature>
<dbReference type="EMBL" id="CAJVPZ010073691">
    <property type="protein sequence ID" value="CAG8802432.1"/>
    <property type="molecule type" value="Genomic_DNA"/>
</dbReference>
<organism evidence="1 2">
    <name type="scientific">Racocetra fulgida</name>
    <dbReference type="NCBI Taxonomy" id="60492"/>
    <lineage>
        <taxon>Eukaryota</taxon>
        <taxon>Fungi</taxon>
        <taxon>Fungi incertae sedis</taxon>
        <taxon>Mucoromycota</taxon>
        <taxon>Glomeromycotina</taxon>
        <taxon>Glomeromycetes</taxon>
        <taxon>Diversisporales</taxon>
        <taxon>Gigasporaceae</taxon>
        <taxon>Racocetra</taxon>
    </lineage>
</organism>
<name>A0A9N9JYM9_9GLOM</name>